<feature type="region of interest" description="Disordered" evidence="1">
    <location>
        <begin position="341"/>
        <end position="360"/>
    </location>
</feature>
<accession>A0A7W0DGB7</accession>
<dbReference type="RefSeq" id="WP_181655507.1">
    <property type="nucleotide sequence ID" value="NZ_JACEHE010000001.1"/>
</dbReference>
<proteinExistence type="predicted"/>
<keyword evidence="2" id="KW-0472">Membrane</keyword>
<keyword evidence="2" id="KW-0812">Transmembrane</keyword>
<name>A0A7W0DGB7_9ACTN</name>
<dbReference type="AlphaFoldDB" id="A0A7W0DGB7"/>
<feature type="compositionally biased region" description="Polar residues" evidence="1">
    <location>
        <begin position="1"/>
        <end position="25"/>
    </location>
</feature>
<dbReference type="Proteomes" id="UP000545761">
    <property type="component" value="Unassembled WGS sequence"/>
</dbReference>
<feature type="domain" description="Phage shock protein PspC N-terminal" evidence="3">
    <location>
        <begin position="44"/>
        <end position="106"/>
    </location>
</feature>
<evidence type="ECO:0000259" key="3">
    <source>
        <dbReference type="Pfam" id="PF04024"/>
    </source>
</evidence>
<dbReference type="EMBL" id="JACEHE010000001">
    <property type="protein sequence ID" value="MBA2944564.1"/>
    <property type="molecule type" value="Genomic_DNA"/>
</dbReference>
<dbReference type="InterPro" id="IPR007168">
    <property type="entry name" value="Phageshock_PspC_N"/>
</dbReference>
<dbReference type="Pfam" id="PF04024">
    <property type="entry name" value="PspC"/>
    <property type="match status" value="1"/>
</dbReference>
<evidence type="ECO:0000313" key="5">
    <source>
        <dbReference type="Proteomes" id="UP000545761"/>
    </source>
</evidence>
<sequence length="360" mass="41472">MTSRQSQPGWSSRSGPKNRPQQSHILESRQNREDVRGFRRRNAFWRARHGRIISGTLAGIARRLAVPAWGLRVAYVFITVWFMTLRWQLLFVFVVVYAALAVALPEVPKAKEFEDPSPAARPNLAAAGKPLGRADADLKAFVHFLWEPMLTPMPLLRRQCHGFVCSELRFDFRPRMKSDIHYSTRMPFGRLLVYPDWLVFLTDWRTPPQRVPPAVGQGAGLPWLYYLRDYWRWIIGMSIIGELVVRCVRQERDRYRQAFTCPNSIVLPLGRVTGVRTKRTKRWLTQQVIILQTGEGEVMLAPSILGLGLSYPRMLRSWFGANWDPKLLHVLQEAAAWNAGRKSGSPQVRPQDPRNASHER</sequence>
<evidence type="ECO:0000313" key="4">
    <source>
        <dbReference type="EMBL" id="MBA2944564.1"/>
    </source>
</evidence>
<evidence type="ECO:0000256" key="2">
    <source>
        <dbReference type="SAM" id="Phobius"/>
    </source>
</evidence>
<feature type="transmembrane region" description="Helical" evidence="2">
    <location>
        <begin position="89"/>
        <end position="107"/>
    </location>
</feature>
<reference evidence="4 5" key="1">
    <citation type="submission" date="2020-07" db="EMBL/GenBank/DDBJ databases">
        <title>Streptomyces isolated from Indian soil.</title>
        <authorList>
            <person name="Mandal S."/>
            <person name="Maiti P.K."/>
        </authorList>
    </citation>
    <scope>NUCLEOTIDE SEQUENCE [LARGE SCALE GENOMIC DNA]</scope>
    <source>
        <strain evidence="4 5">PSKA28</strain>
    </source>
</reference>
<comment type="caution">
    <text evidence="4">The sequence shown here is derived from an EMBL/GenBank/DDBJ whole genome shotgun (WGS) entry which is preliminary data.</text>
</comment>
<feature type="compositionally biased region" description="Basic and acidic residues" evidence="1">
    <location>
        <begin position="351"/>
        <end position="360"/>
    </location>
</feature>
<feature type="region of interest" description="Disordered" evidence="1">
    <location>
        <begin position="1"/>
        <end position="34"/>
    </location>
</feature>
<protein>
    <submittedName>
        <fullName evidence="4">PspC domain-containing protein</fullName>
    </submittedName>
</protein>
<organism evidence="4 5">
    <name type="scientific">Streptomyces himalayensis subsp. himalayensis</name>
    <dbReference type="NCBI Taxonomy" id="2756131"/>
    <lineage>
        <taxon>Bacteria</taxon>
        <taxon>Bacillati</taxon>
        <taxon>Actinomycetota</taxon>
        <taxon>Actinomycetes</taxon>
        <taxon>Kitasatosporales</taxon>
        <taxon>Streptomycetaceae</taxon>
        <taxon>Streptomyces</taxon>
        <taxon>Streptomyces himalayensis</taxon>
    </lineage>
</organism>
<evidence type="ECO:0000256" key="1">
    <source>
        <dbReference type="SAM" id="MobiDB-lite"/>
    </source>
</evidence>
<keyword evidence="2" id="KW-1133">Transmembrane helix</keyword>
<gene>
    <name evidence="4" type="ORF">H1D24_01690</name>
</gene>